<accession>A0AA39K1C2</accession>
<keyword evidence="3" id="KW-1185">Reference proteome</keyword>
<feature type="compositionally biased region" description="Basic and acidic residues" evidence="1">
    <location>
        <begin position="129"/>
        <end position="139"/>
    </location>
</feature>
<feature type="compositionally biased region" description="Polar residues" evidence="1">
    <location>
        <begin position="110"/>
        <end position="127"/>
    </location>
</feature>
<dbReference type="Proteomes" id="UP001175211">
    <property type="component" value="Unassembled WGS sequence"/>
</dbReference>
<reference evidence="2" key="1">
    <citation type="submission" date="2023-06" db="EMBL/GenBank/DDBJ databases">
        <authorList>
            <consortium name="Lawrence Berkeley National Laboratory"/>
            <person name="Ahrendt S."/>
            <person name="Sahu N."/>
            <person name="Indic B."/>
            <person name="Wong-Bajracharya J."/>
            <person name="Merenyi Z."/>
            <person name="Ke H.-M."/>
            <person name="Monk M."/>
            <person name="Kocsube S."/>
            <person name="Drula E."/>
            <person name="Lipzen A."/>
            <person name="Balint B."/>
            <person name="Henrissat B."/>
            <person name="Andreopoulos B."/>
            <person name="Martin F.M."/>
            <person name="Harder C.B."/>
            <person name="Rigling D."/>
            <person name="Ford K.L."/>
            <person name="Foster G.D."/>
            <person name="Pangilinan J."/>
            <person name="Papanicolaou A."/>
            <person name="Barry K."/>
            <person name="LaButti K."/>
            <person name="Viragh M."/>
            <person name="Koriabine M."/>
            <person name="Yan M."/>
            <person name="Riley R."/>
            <person name="Champramary S."/>
            <person name="Plett K.L."/>
            <person name="Tsai I.J."/>
            <person name="Slot J."/>
            <person name="Sipos G."/>
            <person name="Plett J."/>
            <person name="Nagy L.G."/>
            <person name="Grigoriev I.V."/>
        </authorList>
    </citation>
    <scope>NUCLEOTIDE SEQUENCE</scope>
    <source>
        <strain evidence="2">CCBAS 213</strain>
    </source>
</reference>
<gene>
    <name evidence="2" type="ORF">EV420DRAFT_751564</name>
</gene>
<evidence type="ECO:0000256" key="1">
    <source>
        <dbReference type="SAM" id="MobiDB-lite"/>
    </source>
</evidence>
<dbReference type="RefSeq" id="XP_060327244.1">
    <property type="nucleotide sequence ID" value="XM_060483340.1"/>
</dbReference>
<name>A0AA39K1C2_ARMTA</name>
<dbReference type="GeneID" id="85366888"/>
<evidence type="ECO:0000313" key="2">
    <source>
        <dbReference type="EMBL" id="KAK0450373.1"/>
    </source>
</evidence>
<organism evidence="2 3">
    <name type="scientific">Armillaria tabescens</name>
    <name type="common">Ringless honey mushroom</name>
    <name type="synonym">Agaricus tabescens</name>
    <dbReference type="NCBI Taxonomy" id="1929756"/>
    <lineage>
        <taxon>Eukaryota</taxon>
        <taxon>Fungi</taxon>
        <taxon>Dikarya</taxon>
        <taxon>Basidiomycota</taxon>
        <taxon>Agaricomycotina</taxon>
        <taxon>Agaricomycetes</taxon>
        <taxon>Agaricomycetidae</taxon>
        <taxon>Agaricales</taxon>
        <taxon>Marasmiineae</taxon>
        <taxon>Physalacriaceae</taxon>
        <taxon>Desarmillaria</taxon>
    </lineage>
</organism>
<feature type="region of interest" description="Disordered" evidence="1">
    <location>
        <begin position="105"/>
        <end position="139"/>
    </location>
</feature>
<evidence type="ECO:0000313" key="3">
    <source>
        <dbReference type="Proteomes" id="UP001175211"/>
    </source>
</evidence>
<protein>
    <submittedName>
        <fullName evidence="2">Uncharacterized protein</fullName>
    </submittedName>
</protein>
<proteinExistence type="predicted"/>
<dbReference type="AlphaFoldDB" id="A0AA39K1C2"/>
<comment type="caution">
    <text evidence="2">The sequence shown here is derived from an EMBL/GenBank/DDBJ whole genome shotgun (WGS) entry which is preliminary data.</text>
</comment>
<sequence length="176" mass="20026">MRYISMVIHILSLHRGFKKYVSDRDGVELHRLNFEGAHRIYLNGISSLPLFAGYRTKRVPTSLTPASALQDNSGYLKYQDTSTGQLLRTPEEAWFPYSHDTVFTQRRHPSSSPEQPPWNSAPCTSRSRGQHEHPSQDVKDQTVKVWDCWNWKGAVGKRTARGGDAEVEWSTKGALI</sequence>
<dbReference type="EMBL" id="JAUEPS010000036">
    <property type="protein sequence ID" value="KAK0450373.1"/>
    <property type="molecule type" value="Genomic_DNA"/>
</dbReference>